<dbReference type="Pfam" id="PF03773">
    <property type="entry name" value="ArsP_1"/>
    <property type="match status" value="1"/>
</dbReference>
<accession>L9ZM53</accession>
<comment type="caution">
    <text evidence="8">The sequence shown here is derived from an EMBL/GenBank/DDBJ whole genome shotgun (WGS) entry which is preliminary data.</text>
</comment>
<keyword evidence="4 7" id="KW-0812">Transmembrane</keyword>
<dbReference type="InterPro" id="IPR053166">
    <property type="entry name" value="UPF0718_permease"/>
</dbReference>
<organism evidence="8 9">
    <name type="scientific">Natrialba taiwanensis DSM 12281</name>
    <dbReference type="NCBI Taxonomy" id="1230458"/>
    <lineage>
        <taxon>Archaea</taxon>
        <taxon>Methanobacteriati</taxon>
        <taxon>Methanobacteriota</taxon>
        <taxon>Stenosarchaea group</taxon>
        <taxon>Halobacteria</taxon>
        <taxon>Halobacteriales</taxon>
        <taxon>Natrialbaceae</taxon>
        <taxon>Natrialba</taxon>
    </lineage>
</organism>
<feature type="transmembrane region" description="Helical" evidence="7">
    <location>
        <begin position="122"/>
        <end position="144"/>
    </location>
</feature>
<evidence type="ECO:0000313" key="8">
    <source>
        <dbReference type="EMBL" id="ELY86248.1"/>
    </source>
</evidence>
<sequence length="318" mass="32930">MLPPGLPNALLDSWDYFLHLAVILVPLFIGASFLVGLAQEYLPPEKVERKLHGHDEGTGNVAAAGLGAVTPFCSCSTVPVLAGLLQAGAPLGLAFSFLLASPLVNEIAVLLLIGLFGIEVTIYYVTITFVAAVGGGIIIGRLGLADHVKEIRITDNTSQAVADGGTVDCCAGGTANVEQTHRQHFESAAREAWSFFVDTLPYLILGMAIGALIHGAVPVDVLHTVLGPENPLAVPLAALAGAPVYISLSGMLPIAASLSEQGIAIGTVLAFVIGGAGVSIPNLILLNKLFKRRLLLVYAGTVVTIGITVGVVFNLFIV</sequence>
<feature type="transmembrane region" description="Helical" evidence="7">
    <location>
        <begin position="200"/>
        <end position="222"/>
    </location>
</feature>
<proteinExistence type="inferred from homology"/>
<dbReference type="GO" id="GO:0005886">
    <property type="term" value="C:plasma membrane"/>
    <property type="evidence" value="ECO:0007669"/>
    <property type="project" value="UniProtKB-SubCell"/>
</dbReference>
<feature type="transmembrane region" description="Helical" evidence="7">
    <location>
        <begin position="91"/>
        <end position="115"/>
    </location>
</feature>
<dbReference type="PANTHER" id="PTHR42775:SF2">
    <property type="entry name" value="PERMEASE"/>
    <property type="match status" value="1"/>
</dbReference>
<evidence type="ECO:0000256" key="4">
    <source>
        <dbReference type="ARBA" id="ARBA00022692"/>
    </source>
</evidence>
<dbReference type="Proteomes" id="UP000011648">
    <property type="component" value="Unassembled WGS sequence"/>
</dbReference>
<keyword evidence="9" id="KW-1185">Reference proteome</keyword>
<feature type="transmembrane region" description="Helical" evidence="7">
    <location>
        <begin position="16"/>
        <end position="38"/>
    </location>
</feature>
<dbReference type="PANTHER" id="PTHR42775">
    <property type="entry name" value="PERMEASE RV2963-RELATED"/>
    <property type="match status" value="1"/>
</dbReference>
<dbReference type="InterPro" id="IPR005524">
    <property type="entry name" value="DUF318"/>
</dbReference>
<reference evidence="8 9" key="1">
    <citation type="journal article" date="2014" name="PLoS Genet.">
        <title>Phylogenetically driven sequencing of extremely halophilic archaea reveals strategies for static and dynamic osmo-response.</title>
        <authorList>
            <person name="Becker E.A."/>
            <person name="Seitzer P.M."/>
            <person name="Tritt A."/>
            <person name="Larsen D."/>
            <person name="Krusor M."/>
            <person name="Yao A.I."/>
            <person name="Wu D."/>
            <person name="Madern D."/>
            <person name="Eisen J.A."/>
            <person name="Darling A.E."/>
            <person name="Facciotti M.T."/>
        </authorList>
    </citation>
    <scope>NUCLEOTIDE SEQUENCE [LARGE SCALE GENOMIC DNA]</scope>
    <source>
        <strain evidence="8 9">DSM 12281</strain>
    </source>
</reference>
<evidence type="ECO:0000256" key="1">
    <source>
        <dbReference type="ARBA" id="ARBA00004651"/>
    </source>
</evidence>
<feature type="transmembrane region" description="Helical" evidence="7">
    <location>
        <begin position="262"/>
        <end position="283"/>
    </location>
</feature>
<dbReference type="PATRIC" id="fig|1230458.4.peg.3739"/>
<dbReference type="OrthoDB" id="307973at2157"/>
<dbReference type="RefSeq" id="WP_006827323.1">
    <property type="nucleotide sequence ID" value="NZ_AOIL01000062.1"/>
</dbReference>
<gene>
    <name evidence="8" type="ORF">C484_18567</name>
</gene>
<evidence type="ECO:0000313" key="9">
    <source>
        <dbReference type="Proteomes" id="UP000011648"/>
    </source>
</evidence>
<keyword evidence="6 7" id="KW-0472">Membrane</keyword>
<evidence type="ECO:0000256" key="5">
    <source>
        <dbReference type="ARBA" id="ARBA00022989"/>
    </source>
</evidence>
<comment type="subcellular location">
    <subcellularLocation>
        <location evidence="1">Cell membrane</location>
        <topology evidence="1">Multi-pass membrane protein</topology>
    </subcellularLocation>
</comment>
<evidence type="ECO:0000256" key="3">
    <source>
        <dbReference type="ARBA" id="ARBA00022475"/>
    </source>
</evidence>
<evidence type="ECO:0000256" key="2">
    <source>
        <dbReference type="ARBA" id="ARBA00006386"/>
    </source>
</evidence>
<keyword evidence="5 7" id="KW-1133">Transmembrane helix</keyword>
<dbReference type="EMBL" id="AOIL01000062">
    <property type="protein sequence ID" value="ELY86248.1"/>
    <property type="molecule type" value="Genomic_DNA"/>
</dbReference>
<keyword evidence="3" id="KW-1003">Cell membrane</keyword>
<evidence type="ECO:0000256" key="6">
    <source>
        <dbReference type="ARBA" id="ARBA00023136"/>
    </source>
</evidence>
<evidence type="ECO:0000256" key="7">
    <source>
        <dbReference type="SAM" id="Phobius"/>
    </source>
</evidence>
<protein>
    <submittedName>
        <fullName evidence="8">Permease</fullName>
    </submittedName>
</protein>
<comment type="similarity">
    <text evidence="2">Belongs to the UPF0718 family.</text>
</comment>
<dbReference type="STRING" id="1230458.C484_18567"/>
<feature type="transmembrane region" description="Helical" evidence="7">
    <location>
        <begin position="234"/>
        <end position="256"/>
    </location>
</feature>
<dbReference type="AlphaFoldDB" id="L9ZM53"/>
<name>L9ZM53_9EURY</name>
<feature type="transmembrane region" description="Helical" evidence="7">
    <location>
        <begin position="295"/>
        <end position="317"/>
    </location>
</feature>